<keyword evidence="12" id="KW-1185">Reference proteome</keyword>
<keyword evidence="7 8" id="KW-0411">Iron-sulfur</keyword>
<feature type="region of interest" description="Disordered" evidence="9">
    <location>
        <begin position="1"/>
        <end position="35"/>
    </location>
</feature>
<sequence>MFRGFALSGRGRGKIQGGVQVEPRKASTADKPIGTDLPLPERLYLPLQQHAGQPAEPVVRVGERVLKGQLLAAAQGSISAPVHASTSGTVVAITDFPAPHPSGLPTPTLILEPDGEDRWIEHGEIDPFQLAPEEISARVGAAGIVGMGGAAFPSAVKLNLGQRTRIRTLLINGGECEPYLTCDDRLMRERAAGIVDGIRIMLHSLRCRHAIVAVEDNKPEALAAMTEAARPHGFIEVAPVPSLYPMGWDKNLIRYLLGKEVPANGRTADIGVLMHNVATAYATHQAVRHGRPLVRRVVTVSGGAVDAPRNLEAPIGTLLSELLAFCGHHPDLTVRYVMGGPMMGDTLPHPEVPLVKGTCGILALSAEEVRAADAKPCIRCGRCVSACPVGLLPLEMMTRIRAGQFDAAVDFGLADCIQCSSCSYVCPSQIPLVQYFKYGSGELAARREAQRRTEVTNRLAEEKRQRLERAKQEAAQRKAASAAGVGS</sequence>
<feature type="binding site" evidence="8">
    <location>
        <position position="419"/>
    </location>
    <ligand>
        <name>[4Fe-4S] cluster</name>
        <dbReference type="ChEBI" id="CHEBI:49883"/>
        <label>2</label>
    </ligand>
</feature>
<feature type="domain" description="4Fe-4S ferredoxin-type" evidence="10">
    <location>
        <begin position="367"/>
        <end position="397"/>
    </location>
</feature>
<dbReference type="HAMAP" id="MF_00461">
    <property type="entry name" value="RsxC_RnfC"/>
    <property type="match status" value="1"/>
</dbReference>
<feature type="compositionally biased region" description="Basic and acidic residues" evidence="9">
    <location>
        <begin position="453"/>
        <end position="476"/>
    </location>
</feature>
<dbReference type="EMBL" id="OZ026884">
    <property type="protein sequence ID" value="CAL1239794.1"/>
    <property type="molecule type" value="Genomic_DNA"/>
</dbReference>
<comment type="subunit">
    <text evidence="8">The complex is composed of six subunits: RnfA, RnfB, RnfC, RnfD, RnfE and RnfG.</text>
</comment>
<evidence type="ECO:0000256" key="4">
    <source>
        <dbReference type="ARBA" id="ARBA00022737"/>
    </source>
</evidence>
<feature type="binding site" evidence="8">
    <location>
        <position position="416"/>
    </location>
    <ligand>
        <name>[4Fe-4S] cluster</name>
        <dbReference type="ChEBI" id="CHEBI:49883"/>
        <label>2</label>
    </ligand>
</feature>
<evidence type="ECO:0000256" key="7">
    <source>
        <dbReference type="ARBA" id="ARBA00023014"/>
    </source>
</evidence>
<keyword evidence="8" id="KW-1278">Translocase</keyword>
<comment type="subcellular location">
    <subcellularLocation>
        <location evidence="8">Cell inner membrane</location>
        <topology evidence="8">Peripheral membrane protein</topology>
    </subcellularLocation>
</comment>
<comment type="function">
    <text evidence="8">Part of a membrane-bound complex that couples electron transfer with translocation of ions across the membrane.</text>
</comment>
<dbReference type="PANTHER" id="PTHR43034:SF2">
    <property type="entry name" value="ION-TRANSLOCATING OXIDOREDUCTASE COMPLEX SUBUNIT C"/>
    <property type="match status" value="1"/>
</dbReference>
<comment type="similarity">
    <text evidence="8">Belongs to the 4Fe4S bacterial-type ferredoxin family. RnfC subfamily.</text>
</comment>
<dbReference type="InterPro" id="IPR017896">
    <property type="entry name" value="4Fe4S_Fe-S-bd"/>
</dbReference>
<evidence type="ECO:0000256" key="6">
    <source>
        <dbReference type="ARBA" id="ARBA00023004"/>
    </source>
</evidence>
<dbReference type="EC" id="7.-.-.-" evidence="8"/>
<keyword evidence="5 8" id="KW-0249">Electron transport</keyword>
<feature type="binding site" evidence="8">
    <location>
        <position position="383"/>
    </location>
    <ligand>
        <name>[4Fe-4S] cluster</name>
        <dbReference type="ChEBI" id="CHEBI:49883"/>
        <label>1</label>
    </ligand>
</feature>
<dbReference type="InterPro" id="IPR026902">
    <property type="entry name" value="RnfC_N"/>
</dbReference>
<organism evidence="11 12">
    <name type="scientific">Candidatus Methylocalor cossyra</name>
    <dbReference type="NCBI Taxonomy" id="3108543"/>
    <lineage>
        <taxon>Bacteria</taxon>
        <taxon>Pseudomonadati</taxon>
        <taxon>Pseudomonadota</taxon>
        <taxon>Gammaproteobacteria</taxon>
        <taxon>Methylococcales</taxon>
        <taxon>Methylococcaceae</taxon>
        <taxon>Candidatus Methylocalor</taxon>
    </lineage>
</organism>
<dbReference type="Pfam" id="PF12838">
    <property type="entry name" value="Fer4_7"/>
    <property type="match status" value="1"/>
</dbReference>
<evidence type="ECO:0000256" key="8">
    <source>
        <dbReference type="HAMAP-Rule" id="MF_00461"/>
    </source>
</evidence>
<dbReference type="PANTHER" id="PTHR43034">
    <property type="entry name" value="ION-TRANSLOCATING OXIDOREDUCTASE COMPLEX SUBUNIT C"/>
    <property type="match status" value="1"/>
</dbReference>
<evidence type="ECO:0000313" key="11">
    <source>
        <dbReference type="EMBL" id="CAL1239794.1"/>
    </source>
</evidence>
<keyword evidence="8" id="KW-0997">Cell inner membrane</keyword>
<feature type="binding site" evidence="8">
    <location>
        <position position="377"/>
    </location>
    <ligand>
        <name>[4Fe-4S] cluster</name>
        <dbReference type="ChEBI" id="CHEBI:49883"/>
        <label>1</label>
    </ligand>
</feature>
<dbReference type="InterPro" id="IPR037225">
    <property type="entry name" value="Nuo51_FMN-bd_sf"/>
</dbReference>
<dbReference type="Pfam" id="PF10531">
    <property type="entry name" value="SLBB"/>
    <property type="match status" value="1"/>
</dbReference>
<evidence type="ECO:0000259" key="10">
    <source>
        <dbReference type="PROSITE" id="PS51379"/>
    </source>
</evidence>
<keyword evidence="6 8" id="KW-0408">Iron</keyword>
<keyword evidence="3 8" id="KW-0479">Metal-binding</keyword>
<gene>
    <name evidence="8 11" type="primary">rnfC</name>
    <name evidence="11" type="ORF">MECH1_V1_1018</name>
</gene>
<feature type="region of interest" description="Disordered" evidence="9">
    <location>
        <begin position="453"/>
        <end position="487"/>
    </location>
</feature>
<evidence type="ECO:0000256" key="5">
    <source>
        <dbReference type="ARBA" id="ARBA00022982"/>
    </source>
</evidence>
<dbReference type="PROSITE" id="PS51379">
    <property type="entry name" value="4FE4S_FER_2"/>
    <property type="match status" value="2"/>
</dbReference>
<proteinExistence type="inferred from homology"/>
<dbReference type="InterPro" id="IPR019554">
    <property type="entry name" value="Soluble_ligand-bd"/>
</dbReference>
<dbReference type="InterPro" id="IPR011538">
    <property type="entry name" value="Nuo51_FMN-bd"/>
</dbReference>
<dbReference type="NCBIfam" id="NF003454">
    <property type="entry name" value="PRK05035.1"/>
    <property type="match status" value="1"/>
</dbReference>
<feature type="binding site" evidence="8">
    <location>
        <position position="422"/>
    </location>
    <ligand>
        <name>[4Fe-4S] cluster</name>
        <dbReference type="ChEBI" id="CHEBI:49883"/>
        <label>2</label>
    </ligand>
</feature>
<dbReference type="Proteomes" id="UP001497493">
    <property type="component" value="Chromosome"/>
</dbReference>
<dbReference type="SUPFAM" id="SSF46548">
    <property type="entry name" value="alpha-helical ferredoxin"/>
    <property type="match status" value="1"/>
</dbReference>
<dbReference type="RefSeq" id="WP_348759331.1">
    <property type="nucleotide sequence ID" value="NZ_OZ026884.1"/>
</dbReference>
<feature type="compositionally biased region" description="Low complexity" evidence="9">
    <location>
        <begin position="477"/>
        <end position="487"/>
    </location>
</feature>
<feature type="domain" description="4Fe-4S ferredoxin-type" evidence="10">
    <location>
        <begin position="405"/>
        <end position="436"/>
    </location>
</feature>
<comment type="cofactor">
    <cofactor evidence="8">
        <name>[4Fe-4S] cluster</name>
        <dbReference type="ChEBI" id="CHEBI:49883"/>
    </cofactor>
    <text evidence="8">Binds 2 [4Fe-4S] clusters per subunit.</text>
</comment>
<dbReference type="InterPro" id="IPR017900">
    <property type="entry name" value="4Fe4S_Fe_S_CS"/>
</dbReference>
<keyword evidence="1 8" id="KW-0813">Transport</keyword>
<evidence type="ECO:0000256" key="9">
    <source>
        <dbReference type="SAM" id="MobiDB-lite"/>
    </source>
</evidence>
<dbReference type="SUPFAM" id="SSF142019">
    <property type="entry name" value="Nqo1 FMN-binding domain-like"/>
    <property type="match status" value="1"/>
</dbReference>
<dbReference type="Gene3D" id="3.40.50.11540">
    <property type="entry name" value="NADH-ubiquinone oxidoreductase 51kDa subunit"/>
    <property type="match status" value="1"/>
</dbReference>
<name>A0ABP1C6H3_9GAMM</name>
<keyword evidence="2 8" id="KW-0004">4Fe-4S</keyword>
<dbReference type="InterPro" id="IPR010208">
    <property type="entry name" value="Ion_transpt_RnfC/RsxC"/>
</dbReference>
<evidence type="ECO:0000256" key="3">
    <source>
        <dbReference type="ARBA" id="ARBA00022723"/>
    </source>
</evidence>
<evidence type="ECO:0000256" key="2">
    <source>
        <dbReference type="ARBA" id="ARBA00022485"/>
    </source>
</evidence>
<dbReference type="Gene3D" id="3.30.70.20">
    <property type="match status" value="1"/>
</dbReference>
<dbReference type="PROSITE" id="PS00198">
    <property type="entry name" value="4FE4S_FER_1"/>
    <property type="match status" value="2"/>
</dbReference>
<protein>
    <recommendedName>
        <fullName evidence="8">Ion-translocating oxidoreductase complex subunit C</fullName>
        <ecNumber evidence="8">7.-.-.-</ecNumber>
    </recommendedName>
    <alternativeName>
        <fullName evidence="8">Rnf electron transport complex subunit C</fullName>
    </alternativeName>
</protein>
<reference evidence="11 12" key="1">
    <citation type="submission" date="2024-04" db="EMBL/GenBank/DDBJ databases">
        <authorList>
            <person name="Cremers G."/>
        </authorList>
    </citation>
    <scope>NUCLEOTIDE SEQUENCE [LARGE SCALE GENOMIC DNA]</scope>
    <source>
        <strain evidence="11">MeCH1-AG</strain>
    </source>
</reference>
<feature type="binding site" evidence="8">
    <location>
        <position position="387"/>
    </location>
    <ligand>
        <name>[4Fe-4S] cluster</name>
        <dbReference type="ChEBI" id="CHEBI:49883"/>
        <label>2</label>
    </ligand>
</feature>
<evidence type="ECO:0000256" key="1">
    <source>
        <dbReference type="ARBA" id="ARBA00022448"/>
    </source>
</evidence>
<dbReference type="NCBIfam" id="TIGR01945">
    <property type="entry name" value="rnfC"/>
    <property type="match status" value="1"/>
</dbReference>
<feature type="binding site" evidence="8">
    <location>
        <position position="380"/>
    </location>
    <ligand>
        <name>[4Fe-4S] cluster</name>
        <dbReference type="ChEBI" id="CHEBI:49883"/>
        <label>1</label>
    </ligand>
</feature>
<accession>A0ABP1C6H3</accession>
<keyword evidence="8" id="KW-0472">Membrane</keyword>
<evidence type="ECO:0000313" key="12">
    <source>
        <dbReference type="Proteomes" id="UP001497493"/>
    </source>
</evidence>
<keyword evidence="8" id="KW-1003">Cell membrane</keyword>
<dbReference type="Pfam" id="PF13375">
    <property type="entry name" value="RnfC_N"/>
    <property type="match status" value="1"/>
</dbReference>
<dbReference type="Pfam" id="PF01512">
    <property type="entry name" value="Complex1_51K"/>
    <property type="match status" value="1"/>
</dbReference>
<feature type="binding site" evidence="8">
    <location>
        <position position="426"/>
    </location>
    <ligand>
        <name>[4Fe-4S] cluster</name>
        <dbReference type="ChEBI" id="CHEBI:49883"/>
        <label>1</label>
    </ligand>
</feature>
<keyword evidence="4 8" id="KW-0677">Repeat</keyword>